<evidence type="ECO:0000313" key="3">
    <source>
        <dbReference type="Proteomes" id="UP001163828"/>
    </source>
</evidence>
<feature type="compositionally biased region" description="Basic residues" evidence="1">
    <location>
        <begin position="1054"/>
        <end position="1063"/>
    </location>
</feature>
<proteinExistence type="predicted"/>
<organism evidence="2 3">
    <name type="scientific">Lentinula boryana</name>
    <dbReference type="NCBI Taxonomy" id="40481"/>
    <lineage>
        <taxon>Eukaryota</taxon>
        <taxon>Fungi</taxon>
        <taxon>Dikarya</taxon>
        <taxon>Basidiomycota</taxon>
        <taxon>Agaricomycotina</taxon>
        <taxon>Agaricomycetes</taxon>
        <taxon>Agaricomycetidae</taxon>
        <taxon>Agaricales</taxon>
        <taxon>Marasmiineae</taxon>
        <taxon>Omphalotaceae</taxon>
        <taxon>Lentinula</taxon>
    </lineage>
</organism>
<keyword evidence="3" id="KW-1185">Reference proteome</keyword>
<dbReference type="Proteomes" id="UP001163828">
    <property type="component" value="Unassembled WGS sequence"/>
</dbReference>
<protein>
    <submittedName>
        <fullName evidence="2">Uncharacterized protein</fullName>
    </submittedName>
</protein>
<feature type="compositionally biased region" description="Basic and acidic residues" evidence="1">
    <location>
        <begin position="1018"/>
        <end position="1036"/>
    </location>
</feature>
<evidence type="ECO:0000313" key="2">
    <source>
        <dbReference type="EMBL" id="KAJ3994184.1"/>
    </source>
</evidence>
<sequence length="1063" mass="120642">MPPLKKDFGPDIQVDETKNLYRCKICFTVDPGNTNWMQRGSVKDHLSSRKHTDNVKLKAAKDENEALEQQKFTRTYIGNIPLAQPKLFQAQLRAQASNMFTAAEPTFVYQFNSIPEDELFLNPEEPAIGEDDVDSLLAEQFQAMLAQAMHLDEFGLDEDDLENNLDDDDAVDDEDFDLEFDNSDGKKYYPYPSKVAMLLDILDNLPRLRLSSNSVKLILWMMKELGVPDVPSFNKFRQMQEMLRTQCGFTPKAHISDFNNHYHSISLQESIAKSGWVITNEQSTIPTTKFIHNYEDVITCCNGNQIRWNADTYPLEMPNPLRTLAKGDDLYVVMVPLWCDDVSGNKSKQYNKHVNIYSVNGSLPGQLLQQEYFVNFISTSPNATPLEQFKSLRDEINETENNPGACVELFLRVPLLPADNPAQSEEASHMGGQSNHPCRKCKVGGKYQDTETPEGYHCFFCENTSLRRSVEGIKTDLNKQMRAAMTGIEASVTKLQTESGTKDKITQTWIEKLLEKARAYKAKGKLSDEEIATNLAEWLQNEPGEKMNPLLDITGLDPSQDTPVEILHTILLGIVKYVWHMSVSSMSEKELELLAIRLQSADLDGLTVPPLRAAYMIQYRNNLIGKHFKTIMQILPFHIHNFAKLGSAHFALARAVGALGSHLWVAEITRLDEYLDDLEVLVGNVLDAFSEVDPSKILVKIKIHLLAHLRDDVQRFGPLVRYSTEVFEAYNAVFRLCSIFSNHQAPSRDIAYKFASMGRLKHILSGGFWQCADSGGEQKWMQASNAVTNILQDVPIIQRHLGWVPKSEFHCGQITLKSRVKATQIHWKDSKAATTGIIPPEHIEWLQGNSPKVIAQTGDPCAIGSWNHQVIGRIIEILLRSSSRLAHRIVVLEQFQLGADLHEDFQCPILRRETLQPMVAVKSNAIQFRFSAQHDCRLAKCQPMHRIHQVQERQITSRTQLLLQHMDDDNFIVNMFALHNATILREALPRDLWKPIQLNEDREAKHHEIVQVLAVSQAEKRAKTREKARLTKERNKAAKNSGTAGEEPSEQQPKKRKRGVVNL</sequence>
<dbReference type="PANTHER" id="PTHR31912">
    <property type="entry name" value="IP13529P"/>
    <property type="match status" value="1"/>
</dbReference>
<reference evidence="2" key="1">
    <citation type="submission" date="2022-08" db="EMBL/GenBank/DDBJ databases">
        <authorList>
            <consortium name="DOE Joint Genome Institute"/>
            <person name="Min B."/>
            <person name="Riley R."/>
            <person name="Sierra-Patev S."/>
            <person name="Naranjo-Ortiz M."/>
            <person name="Looney B."/>
            <person name="Konkel Z."/>
            <person name="Slot J.C."/>
            <person name="Sakamoto Y."/>
            <person name="Steenwyk J.L."/>
            <person name="Rokas A."/>
            <person name="Carro J."/>
            <person name="Camarero S."/>
            <person name="Ferreira P."/>
            <person name="Molpeceres G."/>
            <person name="Ruiz-Duenas F.J."/>
            <person name="Serrano A."/>
            <person name="Henrissat B."/>
            <person name="Drula E."/>
            <person name="Hughes K.W."/>
            <person name="Mata J.L."/>
            <person name="Ishikawa N.K."/>
            <person name="Vargas-Isla R."/>
            <person name="Ushijima S."/>
            <person name="Smith C.A."/>
            <person name="Ahrendt S."/>
            <person name="Andreopoulos W."/>
            <person name="He G."/>
            <person name="Labutti K."/>
            <person name="Lipzen A."/>
            <person name="Ng V."/>
            <person name="Sandor L."/>
            <person name="Barry K."/>
            <person name="Martinez A.T."/>
            <person name="Xiao Y."/>
            <person name="Gibbons J.G."/>
            <person name="Terashima K."/>
            <person name="Hibbett D.S."/>
            <person name="Grigoriev I.V."/>
        </authorList>
    </citation>
    <scope>NUCLEOTIDE SEQUENCE</scope>
    <source>
        <strain evidence="2">TFB10827</strain>
    </source>
</reference>
<gene>
    <name evidence="2" type="ORF">F5050DRAFT_1809836</name>
</gene>
<dbReference type="EMBL" id="MU790718">
    <property type="protein sequence ID" value="KAJ3994184.1"/>
    <property type="molecule type" value="Genomic_DNA"/>
</dbReference>
<comment type="caution">
    <text evidence="2">The sequence shown here is derived from an EMBL/GenBank/DDBJ whole genome shotgun (WGS) entry which is preliminary data.</text>
</comment>
<feature type="region of interest" description="Disordered" evidence="1">
    <location>
        <begin position="1017"/>
        <end position="1063"/>
    </location>
</feature>
<name>A0ABQ8Q6Q4_9AGAR</name>
<accession>A0ABQ8Q6Q4</accession>
<dbReference type="PANTHER" id="PTHR31912:SF34">
    <property type="entry name" value="NOTOCHORD-RELATED PROTEIN"/>
    <property type="match status" value="1"/>
</dbReference>
<evidence type="ECO:0000256" key="1">
    <source>
        <dbReference type="SAM" id="MobiDB-lite"/>
    </source>
</evidence>